<feature type="domain" description="N-acetyltransferase" evidence="3">
    <location>
        <begin position="125"/>
        <end position="282"/>
    </location>
</feature>
<reference evidence="4 5" key="1">
    <citation type="submission" date="2024-11" db="EMBL/GenBank/DDBJ databases">
        <title>The Natural Products Discovery Center: Release of the First 8490 Sequenced Strains for Exploring Actinobacteria Biosynthetic Diversity.</title>
        <authorList>
            <person name="Kalkreuter E."/>
            <person name="Kautsar S.A."/>
            <person name="Yang D."/>
            <person name="Bader C.D."/>
            <person name="Teijaro C.N."/>
            <person name="Fluegel L."/>
            <person name="Davis C.M."/>
            <person name="Simpson J.R."/>
            <person name="Lauterbach L."/>
            <person name="Steele A.D."/>
            <person name="Gui C."/>
            <person name="Meng S."/>
            <person name="Li G."/>
            <person name="Viehrig K."/>
            <person name="Ye F."/>
            <person name="Su P."/>
            <person name="Kiefer A.F."/>
            <person name="Nichols A."/>
            <person name="Cepeda A.J."/>
            <person name="Yan W."/>
            <person name="Fan B."/>
            <person name="Jiang Y."/>
            <person name="Adhikari A."/>
            <person name="Zheng C.-J."/>
            <person name="Schuster L."/>
            <person name="Cowan T.M."/>
            <person name="Smanski M.J."/>
            <person name="Chevrette M.G."/>
            <person name="De Carvalho L.P.S."/>
            <person name="Shen B."/>
        </authorList>
    </citation>
    <scope>NUCLEOTIDE SEQUENCE [LARGE SCALE GENOMIC DNA]</scope>
    <source>
        <strain evidence="4 5">NPDC020863</strain>
    </source>
</reference>
<dbReference type="CDD" id="cd04301">
    <property type="entry name" value="NAT_SF"/>
    <property type="match status" value="2"/>
</dbReference>
<keyword evidence="2 4" id="KW-0012">Acyltransferase</keyword>
<dbReference type="EMBL" id="JBJDQH010000006">
    <property type="protein sequence ID" value="MFK4266958.1"/>
    <property type="molecule type" value="Genomic_DNA"/>
</dbReference>
<evidence type="ECO:0000313" key="4">
    <source>
        <dbReference type="EMBL" id="MFK4266958.1"/>
    </source>
</evidence>
<dbReference type="EC" id="2.3.1.-" evidence="4"/>
<dbReference type="RefSeq" id="WP_404746675.1">
    <property type="nucleotide sequence ID" value="NZ_JBJDQH010000006.1"/>
</dbReference>
<dbReference type="InterPro" id="IPR016181">
    <property type="entry name" value="Acyl_CoA_acyltransferase"/>
</dbReference>
<sequence length="282" mass="30321">MTTILRPTGPEQRTETGGRARSYEVCVNGRPVGSIHLATDDRLGPEVGRIERLDIDEPDRHRGRGTVAALAAEEVLRGWGCTQVEVSIPARSTTALGLAGALGFGERARNMVKELSEAPELPPGSEVRAMGEAEYPAWFEHERAEYIRSWTDRGVAEEAARAKADAAYATLLPDGPATPGAVLRVLAHDGTDVGTLWLAIRPEEAAEAAGALEGYVYGVEVAEEHRGHGHGRTLMLAAERDGLAAGARTIGLHVFGGNAPALRLYESLGYRPTEYHLFKQLL</sequence>
<feature type="domain" description="N-acetyltransferase" evidence="3">
    <location>
        <begin position="1"/>
        <end position="122"/>
    </location>
</feature>
<evidence type="ECO:0000313" key="5">
    <source>
        <dbReference type="Proteomes" id="UP001620295"/>
    </source>
</evidence>
<dbReference type="Proteomes" id="UP001620295">
    <property type="component" value="Unassembled WGS sequence"/>
</dbReference>
<accession>A0ABW8LM10</accession>
<evidence type="ECO:0000256" key="1">
    <source>
        <dbReference type="ARBA" id="ARBA00022679"/>
    </source>
</evidence>
<proteinExistence type="predicted"/>
<evidence type="ECO:0000256" key="2">
    <source>
        <dbReference type="ARBA" id="ARBA00023315"/>
    </source>
</evidence>
<comment type="caution">
    <text evidence="4">The sequence shown here is derived from an EMBL/GenBank/DDBJ whole genome shotgun (WGS) entry which is preliminary data.</text>
</comment>
<organism evidence="4 5">
    <name type="scientific">Streptomyces milbemycinicus</name>
    <dbReference type="NCBI Taxonomy" id="476552"/>
    <lineage>
        <taxon>Bacteria</taxon>
        <taxon>Bacillati</taxon>
        <taxon>Actinomycetota</taxon>
        <taxon>Actinomycetes</taxon>
        <taxon>Kitasatosporales</taxon>
        <taxon>Streptomycetaceae</taxon>
        <taxon>Streptomyces</taxon>
    </lineage>
</organism>
<protein>
    <submittedName>
        <fullName evidence="4">GNAT family N-acetyltransferase</fullName>
        <ecNumber evidence="4">2.3.1.-</ecNumber>
    </submittedName>
</protein>
<dbReference type="Pfam" id="PF00583">
    <property type="entry name" value="Acetyltransf_1"/>
    <property type="match status" value="2"/>
</dbReference>
<keyword evidence="5" id="KW-1185">Reference proteome</keyword>
<dbReference type="Gene3D" id="3.40.630.30">
    <property type="match status" value="2"/>
</dbReference>
<name>A0ABW8LM10_9ACTN</name>
<dbReference type="GO" id="GO:0016746">
    <property type="term" value="F:acyltransferase activity"/>
    <property type="evidence" value="ECO:0007669"/>
    <property type="project" value="UniProtKB-KW"/>
</dbReference>
<dbReference type="InterPro" id="IPR000182">
    <property type="entry name" value="GNAT_dom"/>
</dbReference>
<evidence type="ECO:0000259" key="3">
    <source>
        <dbReference type="PROSITE" id="PS51186"/>
    </source>
</evidence>
<gene>
    <name evidence="4" type="ORF">ACI2L5_18755</name>
</gene>
<dbReference type="SUPFAM" id="SSF55729">
    <property type="entry name" value="Acyl-CoA N-acyltransferases (Nat)"/>
    <property type="match status" value="2"/>
</dbReference>
<dbReference type="InterPro" id="IPR050680">
    <property type="entry name" value="YpeA/RimI_acetyltransf"/>
</dbReference>
<dbReference type="PANTHER" id="PTHR43420">
    <property type="entry name" value="ACETYLTRANSFERASE"/>
    <property type="match status" value="1"/>
</dbReference>
<dbReference type="PROSITE" id="PS51186">
    <property type="entry name" value="GNAT"/>
    <property type="match status" value="2"/>
</dbReference>
<keyword evidence="1 4" id="KW-0808">Transferase</keyword>